<gene>
    <name evidence="1" type="ORF">F1599_16210</name>
</gene>
<sequence length="87" mass="9721">MEPTSSNTPPPALYGTEIECRLAEDSDGALRKQLRAELARARRSIDAQLRAPQTPEAFVRLTAMRELCLAGTRTVDKVWRRLAAQRA</sequence>
<evidence type="ECO:0000313" key="1">
    <source>
        <dbReference type="EMBL" id="KAA6120731.1"/>
    </source>
</evidence>
<protein>
    <recommendedName>
        <fullName evidence="3">EscE/YscE/SsaE family type III secretion system needle protein co-chaperone</fullName>
    </recommendedName>
</protein>
<evidence type="ECO:0000313" key="2">
    <source>
        <dbReference type="Proteomes" id="UP000324324"/>
    </source>
</evidence>
<name>A0A5M8AEN9_9BURK</name>
<dbReference type="AlphaFoldDB" id="A0A5M8AEN9"/>
<proteinExistence type="predicted"/>
<keyword evidence="2" id="KW-1185">Reference proteome</keyword>
<organism evidence="1 2">
    <name type="scientific">Cupriavidus cauae</name>
    <dbReference type="NCBI Taxonomy" id="2608999"/>
    <lineage>
        <taxon>Bacteria</taxon>
        <taxon>Pseudomonadati</taxon>
        <taxon>Pseudomonadota</taxon>
        <taxon>Betaproteobacteria</taxon>
        <taxon>Burkholderiales</taxon>
        <taxon>Burkholderiaceae</taxon>
        <taxon>Cupriavidus</taxon>
    </lineage>
</organism>
<dbReference type="Proteomes" id="UP000324324">
    <property type="component" value="Unassembled WGS sequence"/>
</dbReference>
<dbReference type="RefSeq" id="WP_149316171.1">
    <property type="nucleotide sequence ID" value="NZ_CP080294.1"/>
</dbReference>
<evidence type="ECO:0008006" key="3">
    <source>
        <dbReference type="Google" id="ProtNLM"/>
    </source>
</evidence>
<comment type="caution">
    <text evidence="1">The sequence shown here is derived from an EMBL/GenBank/DDBJ whole genome shotgun (WGS) entry which is preliminary data.</text>
</comment>
<accession>A0A5M8AEN9</accession>
<dbReference type="EMBL" id="VWRN01000045">
    <property type="protein sequence ID" value="KAA6120731.1"/>
    <property type="molecule type" value="Genomic_DNA"/>
</dbReference>
<dbReference type="InterPro" id="IPR012671">
    <property type="entry name" value="T3SS_PscE/YscE"/>
</dbReference>
<dbReference type="Pfam" id="PF08988">
    <property type="entry name" value="T3SS_needle_E"/>
    <property type="match status" value="1"/>
</dbReference>
<reference evidence="1 2" key="1">
    <citation type="submission" date="2019-09" db="EMBL/GenBank/DDBJ databases">
        <title>Isolation of a novel species in the genus Cupriavidus from patients with sepsis using whole genome sequencing.</title>
        <authorList>
            <person name="Kweon O.J."/>
            <person name="Lee M.-K."/>
        </authorList>
    </citation>
    <scope>NUCLEOTIDE SEQUENCE [LARGE SCALE GENOMIC DNA]</scope>
    <source>
        <strain evidence="1 2">MKL-01</strain>
    </source>
</reference>